<keyword evidence="2" id="KW-1185">Reference proteome</keyword>
<accession>A0ABY8L4Z0</accession>
<sequence length="125" mass="14613">MKFTEEFYKSIANLFYAVSMADKNMSIEEKKSIVKRVQLNWAASENKSDSELIYETLRALIREKTTSKEAYQNFKTYYVTHQEEFSKKIIHDLVAASHEIAGSFARKNKSELIILARLHKLFKLV</sequence>
<gene>
    <name evidence="1" type="ORF">P8625_14210</name>
</gene>
<evidence type="ECO:0000313" key="1">
    <source>
        <dbReference type="EMBL" id="WGH75210.1"/>
    </source>
</evidence>
<evidence type="ECO:0000313" key="2">
    <source>
        <dbReference type="Proteomes" id="UP001232001"/>
    </source>
</evidence>
<dbReference type="RefSeq" id="WP_279651099.1">
    <property type="nucleotide sequence ID" value="NZ_CP122539.1"/>
</dbReference>
<reference evidence="1 2" key="1">
    <citation type="submission" date="2023-04" db="EMBL/GenBank/DDBJ databases">
        <title>Tenacibaculum tangerinum sp. nov., isolated from sea tidal flat of South Korea.</title>
        <authorList>
            <person name="Lee S.H."/>
            <person name="Kim J.-J."/>
        </authorList>
    </citation>
    <scope>NUCLEOTIDE SEQUENCE [LARGE SCALE GENOMIC DNA]</scope>
    <source>
        <strain evidence="1 2">GRR-S3-23</strain>
    </source>
</reference>
<name>A0ABY8L4Z0_9FLAO</name>
<evidence type="ECO:0008006" key="3">
    <source>
        <dbReference type="Google" id="ProtNLM"/>
    </source>
</evidence>
<dbReference type="EMBL" id="CP122539">
    <property type="protein sequence ID" value="WGH75210.1"/>
    <property type="molecule type" value="Genomic_DNA"/>
</dbReference>
<proteinExistence type="predicted"/>
<dbReference type="Proteomes" id="UP001232001">
    <property type="component" value="Chromosome"/>
</dbReference>
<protein>
    <recommendedName>
        <fullName evidence="3">Co-chaperone DjlA N-terminal domain-containing protein</fullName>
    </recommendedName>
</protein>
<organism evidence="1 2">
    <name type="scientific">Tenacibaculum tangerinum</name>
    <dbReference type="NCBI Taxonomy" id="3038772"/>
    <lineage>
        <taxon>Bacteria</taxon>
        <taxon>Pseudomonadati</taxon>
        <taxon>Bacteroidota</taxon>
        <taxon>Flavobacteriia</taxon>
        <taxon>Flavobacteriales</taxon>
        <taxon>Flavobacteriaceae</taxon>
        <taxon>Tenacibaculum</taxon>
    </lineage>
</organism>